<proteinExistence type="inferred from homology"/>
<dbReference type="Proteomes" id="UP000199421">
    <property type="component" value="Unassembled WGS sequence"/>
</dbReference>
<evidence type="ECO:0000259" key="7">
    <source>
        <dbReference type="Pfam" id="PF07980"/>
    </source>
</evidence>
<evidence type="ECO:0000256" key="6">
    <source>
        <dbReference type="SAM" id="Phobius"/>
    </source>
</evidence>
<dbReference type="AlphaFoldDB" id="A0A1H7T9X7"/>
<evidence type="ECO:0000256" key="2">
    <source>
        <dbReference type="ARBA" id="ARBA00006275"/>
    </source>
</evidence>
<protein>
    <submittedName>
        <fullName evidence="9">Starch-binding associating with outer membrane</fullName>
    </submittedName>
</protein>
<evidence type="ECO:0000256" key="3">
    <source>
        <dbReference type="ARBA" id="ARBA00022729"/>
    </source>
</evidence>
<dbReference type="EMBL" id="FOAF01000004">
    <property type="protein sequence ID" value="SEL81690.1"/>
    <property type="molecule type" value="Genomic_DNA"/>
</dbReference>
<keyword evidence="10" id="KW-1185">Reference proteome</keyword>
<dbReference type="InterPro" id="IPR012944">
    <property type="entry name" value="SusD_RagB_dom"/>
</dbReference>
<dbReference type="SUPFAM" id="SSF48452">
    <property type="entry name" value="TPR-like"/>
    <property type="match status" value="1"/>
</dbReference>
<keyword evidence="6" id="KW-1133">Transmembrane helix</keyword>
<evidence type="ECO:0000256" key="1">
    <source>
        <dbReference type="ARBA" id="ARBA00004442"/>
    </source>
</evidence>
<comment type="similarity">
    <text evidence="2">Belongs to the SusD family.</text>
</comment>
<evidence type="ECO:0000313" key="10">
    <source>
        <dbReference type="Proteomes" id="UP000199421"/>
    </source>
</evidence>
<evidence type="ECO:0000256" key="5">
    <source>
        <dbReference type="ARBA" id="ARBA00023237"/>
    </source>
</evidence>
<evidence type="ECO:0000256" key="4">
    <source>
        <dbReference type="ARBA" id="ARBA00023136"/>
    </source>
</evidence>
<dbReference type="InterPro" id="IPR011990">
    <property type="entry name" value="TPR-like_helical_dom_sf"/>
</dbReference>
<feature type="domain" description="SusD-like N-terminal" evidence="8">
    <location>
        <begin position="37"/>
        <end position="221"/>
    </location>
</feature>
<sequence>MFHFNNKTMQKKEIWAIICRFGAIVICLVVTSACSNFLEKEPFDKLVPSSFFKTEADLNLYTTSFYQRFIPTGLAIVQADEMGEYTSKNNSPTFIAGNYSSVDQGAWNWADLRNINYFLEQYNNPAIPQEARSHHAGLARFFRALFYFDMVKKFGDVPWYGKTLAIDDPDLYKGRDARTVVMDSVLADLNYAVENIRATKDNTASAVTKWVALGLKSRICLFEGTFRKYHTELSLSNTADTWLTQAVDAAQQVIDSKQYSLYATGNTVTDYRDLFISQDPKSVEIMWANIFNDGLKRWHEITWKFNSATYGARWGLNKQFVNTYLKQDGSRFTDIPGYDTIQFVHEMADRDPRLGQTIRSLGYKRSDGSAAPPNFGYTFTGYHILKFSLDDKRLDGVAESNNSITMMRYAEILLNYAEAKAELGQMDAGVWAQTIALLRARAGVNTAEPAQADSYLQTVYFPEISDKYLLEVRRERGIELVYEGFRYDDLLRWKKGHLLEMQWRGIYVPAMDSPMDLDGNGTPDVAFVKTLPDTKVNGVTYYIIDGTASKLSEGNKGHLVWRDDENRVFDDKKYFKPISNADIVLNPNLSQNPGWK</sequence>
<accession>A0A1H7T9X7</accession>
<keyword evidence="5" id="KW-0998">Cell outer membrane</keyword>
<keyword evidence="4 6" id="KW-0472">Membrane</keyword>
<dbReference type="STRING" id="407022.SAMN05661044_03437"/>
<evidence type="ECO:0000259" key="8">
    <source>
        <dbReference type="Pfam" id="PF14322"/>
    </source>
</evidence>
<evidence type="ECO:0000313" key="9">
    <source>
        <dbReference type="EMBL" id="SEL81690.1"/>
    </source>
</evidence>
<keyword evidence="3" id="KW-0732">Signal</keyword>
<reference evidence="10" key="1">
    <citation type="submission" date="2016-10" db="EMBL/GenBank/DDBJ databases">
        <authorList>
            <person name="Varghese N."/>
            <person name="Submissions S."/>
        </authorList>
    </citation>
    <scope>NUCLEOTIDE SEQUENCE [LARGE SCALE GENOMIC DNA]</scope>
    <source>
        <strain evidence="10">DSM 18733</strain>
    </source>
</reference>
<feature type="domain" description="RagB/SusD" evidence="7">
    <location>
        <begin position="313"/>
        <end position="595"/>
    </location>
</feature>
<dbReference type="GO" id="GO:0009279">
    <property type="term" value="C:cell outer membrane"/>
    <property type="evidence" value="ECO:0007669"/>
    <property type="project" value="UniProtKB-SubCell"/>
</dbReference>
<comment type="subcellular location">
    <subcellularLocation>
        <location evidence="1">Cell outer membrane</location>
    </subcellularLocation>
</comment>
<gene>
    <name evidence="9" type="ORF">SAMN05661044_03437</name>
</gene>
<organism evidence="9 10">
    <name type="scientific">Olivibacter domesticus</name>
    <name type="common">Pseudosphingobacterium domesticum</name>
    <dbReference type="NCBI Taxonomy" id="407022"/>
    <lineage>
        <taxon>Bacteria</taxon>
        <taxon>Pseudomonadati</taxon>
        <taxon>Bacteroidota</taxon>
        <taxon>Sphingobacteriia</taxon>
        <taxon>Sphingobacteriales</taxon>
        <taxon>Sphingobacteriaceae</taxon>
        <taxon>Olivibacter</taxon>
    </lineage>
</organism>
<feature type="transmembrane region" description="Helical" evidence="6">
    <location>
        <begin position="14"/>
        <end position="38"/>
    </location>
</feature>
<name>A0A1H7T9X7_OLID1</name>
<dbReference type="PROSITE" id="PS51257">
    <property type="entry name" value="PROKAR_LIPOPROTEIN"/>
    <property type="match status" value="1"/>
</dbReference>
<keyword evidence="6" id="KW-0812">Transmembrane</keyword>
<dbReference type="InterPro" id="IPR033985">
    <property type="entry name" value="SusD-like_N"/>
</dbReference>
<dbReference type="Pfam" id="PF14322">
    <property type="entry name" value="SusD-like_3"/>
    <property type="match status" value="1"/>
</dbReference>
<dbReference type="Gene3D" id="1.25.40.390">
    <property type="match status" value="1"/>
</dbReference>
<dbReference type="Pfam" id="PF07980">
    <property type="entry name" value="SusD_RagB"/>
    <property type="match status" value="1"/>
</dbReference>